<evidence type="ECO:0000259" key="1">
    <source>
        <dbReference type="Pfam" id="PF00144"/>
    </source>
</evidence>
<reference evidence="2" key="1">
    <citation type="submission" date="2023-04" db="EMBL/GenBank/DDBJ databases">
        <title>Comparative genomic analysis of Cohnella hashimotonis sp. nov., isolated from the International Space Station.</title>
        <authorList>
            <person name="Venkateswaran K."/>
            <person name="Simpson A."/>
        </authorList>
    </citation>
    <scope>NUCLEOTIDE SEQUENCE</scope>
    <source>
        <strain evidence="2">F6_2S_P_1</strain>
    </source>
</reference>
<dbReference type="Pfam" id="PF00144">
    <property type="entry name" value="Beta-lactamase"/>
    <property type="match status" value="1"/>
</dbReference>
<dbReference type="Proteomes" id="UP001161691">
    <property type="component" value="Unassembled WGS sequence"/>
</dbReference>
<dbReference type="GO" id="GO:0016787">
    <property type="term" value="F:hydrolase activity"/>
    <property type="evidence" value="ECO:0007669"/>
    <property type="project" value="UniProtKB-KW"/>
</dbReference>
<dbReference type="SUPFAM" id="SSF56601">
    <property type="entry name" value="beta-lactamase/transpeptidase-like"/>
    <property type="match status" value="1"/>
</dbReference>
<comment type="caution">
    <text evidence="2">The sequence shown here is derived from an EMBL/GenBank/DDBJ whole genome shotgun (WGS) entry which is preliminary data.</text>
</comment>
<feature type="domain" description="Beta-lactamase-related" evidence="1">
    <location>
        <begin position="19"/>
        <end position="298"/>
    </location>
</feature>
<accession>A0ABT6TF62</accession>
<dbReference type="EMBL" id="JAGRPV010000001">
    <property type="protein sequence ID" value="MDI4645389.1"/>
    <property type="molecule type" value="Genomic_DNA"/>
</dbReference>
<dbReference type="EC" id="3.-.-.-" evidence="2"/>
<dbReference type="Gene3D" id="3.40.710.10">
    <property type="entry name" value="DD-peptidase/beta-lactamase superfamily"/>
    <property type="match status" value="1"/>
</dbReference>
<protein>
    <submittedName>
        <fullName evidence="2">Serine hydrolase</fullName>
        <ecNumber evidence="2">3.-.-.-</ecNumber>
    </submittedName>
</protein>
<organism evidence="2 3">
    <name type="scientific">Cohnella hashimotonis</name>
    <dbReference type="NCBI Taxonomy" id="2826895"/>
    <lineage>
        <taxon>Bacteria</taxon>
        <taxon>Bacillati</taxon>
        <taxon>Bacillota</taxon>
        <taxon>Bacilli</taxon>
        <taxon>Bacillales</taxon>
        <taxon>Paenibacillaceae</taxon>
        <taxon>Cohnella</taxon>
    </lineage>
</organism>
<name>A0ABT6TF62_9BACL</name>
<sequence>MINHLPAAIASLNPRSFLVKRQGRLLFEHYRDPLLASEPAIINSCTKSVLSALICIAIGQGLLPVPAVTPVTDFFPQLKADADIRKRDMTLQHLLTMTAGFRWDEFGGLNSFPRMTREANWIAHVLDQPLSDPPGTRMTYNSGVSQLLSAILAEAAGKSVARFAEDTLFRALGIEAYEWETDPQKIHTGGFGLRLRPADLLKLGELMLQKGVWNDTRLFPAELAALAVRPFAPASPPYEGEYGWHWWCRVFTKVNGGQDALPSSRDRKPVDYFYAQGFGGQFVYVVPEAELVAVVTQDSRKRKQPTLFAELIGPIVAGS</sequence>
<proteinExistence type="predicted"/>
<dbReference type="PANTHER" id="PTHR43283">
    <property type="entry name" value="BETA-LACTAMASE-RELATED"/>
    <property type="match status" value="1"/>
</dbReference>
<dbReference type="InterPro" id="IPR050789">
    <property type="entry name" value="Diverse_Enzym_Activities"/>
</dbReference>
<dbReference type="RefSeq" id="WP_282912785.1">
    <property type="nucleotide sequence ID" value="NZ_JAGRPV010000001.1"/>
</dbReference>
<dbReference type="PANTHER" id="PTHR43283:SF7">
    <property type="entry name" value="BETA-LACTAMASE-RELATED DOMAIN-CONTAINING PROTEIN"/>
    <property type="match status" value="1"/>
</dbReference>
<keyword evidence="3" id="KW-1185">Reference proteome</keyword>
<gene>
    <name evidence="2" type="ORF">KB449_10470</name>
</gene>
<evidence type="ECO:0000313" key="2">
    <source>
        <dbReference type="EMBL" id="MDI4645389.1"/>
    </source>
</evidence>
<keyword evidence="2" id="KW-0378">Hydrolase</keyword>
<evidence type="ECO:0000313" key="3">
    <source>
        <dbReference type="Proteomes" id="UP001161691"/>
    </source>
</evidence>
<dbReference type="InterPro" id="IPR001466">
    <property type="entry name" value="Beta-lactam-related"/>
</dbReference>
<dbReference type="InterPro" id="IPR012338">
    <property type="entry name" value="Beta-lactam/transpept-like"/>
</dbReference>